<evidence type="ECO:0000256" key="1">
    <source>
        <dbReference type="ARBA" id="ARBA00005340"/>
    </source>
</evidence>
<dbReference type="GO" id="GO:0006284">
    <property type="term" value="P:base-excision repair"/>
    <property type="evidence" value="ECO:0007669"/>
    <property type="project" value="TreeGrafter"/>
</dbReference>
<dbReference type="EC" id="3.1.21.2" evidence="7"/>
<protein>
    <recommendedName>
        <fullName evidence="7">Probable endonuclease 4</fullName>
        <ecNumber evidence="7">3.1.21.2</ecNumber>
    </recommendedName>
    <alternativeName>
        <fullName evidence="7">Endodeoxyribonuclease IV</fullName>
    </alternativeName>
    <alternativeName>
        <fullName evidence="7">Endonuclease IV</fullName>
    </alternativeName>
</protein>
<feature type="domain" description="Xylose isomerase-like TIM barrel" evidence="8">
    <location>
        <begin position="19"/>
        <end position="271"/>
    </location>
</feature>
<dbReference type="GO" id="GO:0003677">
    <property type="term" value="F:DNA binding"/>
    <property type="evidence" value="ECO:0007669"/>
    <property type="project" value="InterPro"/>
</dbReference>
<dbReference type="PROSITE" id="PS00731">
    <property type="entry name" value="AP_NUCLEASE_F2_3"/>
    <property type="match status" value="1"/>
</dbReference>
<keyword evidence="7" id="KW-0540">Nuclease</keyword>
<organism evidence="9 10">
    <name type="scientific">Heliobacterium mobile</name>
    <name type="common">Heliobacillus mobilis</name>
    <dbReference type="NCBI Taxonomy" id="28064"/>
    <lineage>
        <taxon>Bacteria</taxon>
        <taxon>Bacillati</taxon>
        <taxon>Bacillota</taxon>
        <taxon>Clostridia</taxon>
        <taxon>Eubacteriales</taxon>
        <taxon>Heliobacteriaceae</taxon>
        <taxon>Heliobacterium</taxon>
    </lineage>
</organism>
<comment type="similarity">
    <text evidence="1 7">Belongs to the AP endonuclease 2 family.</text>
</comment>
<sequence>MYFGAHLSISKGFTSATKEAISIGAKTFQFFTRNPRGGAAKALDPHDIAKSVELRKEHGFGPLVAHAPYTINLSAPKEDTWSFAKTTLAADIERMTEAQVPYIVVHPGSHVGQGIDQGIEKITQALNEILKPDQAVMVLLEGMAGAGTEVGGRFEELAAIIGGLVFPDKVGVCLDSCHLLGAGYNVKEDFAGVLAEFDRIVGVSRLKAMHLNDSQQPLGSHKDRHALLGQGLIGIDGLSAILKHPVLAEIPINLETPGEIEDYRREIAWMNTVVSS</sequence>
<gene>
    <name evidence="7" type="primary">nfo</name>
    <name evidence="9" type="ORF">GJ688_09215</name>
</gene>
<dbReference type="Proteomes" id="UP000430670">
    <property type="component" value="Unassembled WGS sequence"/>
</dbReference>
<dbReference type="NCBIfam" id="TIGR00587">
    <property type="entry name" value="nfo"/>
    <property type="match status" value="1"/>
</dbReference>
<dbReference type="PANTHER" id="PTHR21445">
    <property type="entry name" value="ENDONUCLEASE IV ENDODEOXYRIBONUCLEASE IV"/>
    <property type="match status" value="1"/>
</dbReference>
<dbReference type="FunFam" id="3.20.20.150:FF:000001">
    <property type="entry name" value="Probable endonuclease 4"/>
    <property type="match status" value="1"/>
</dbReference>
<name>A0A6I3SJT8_HELMO</name>
<feature type="binding site" evidence="7">
    <location>
        <position position="225"/>
    </location>
    <ligand>
        <name>Zn(2+)</name>
        <dbReference type="ChEBI" id="CHEBI:29105"/>
        <label>3</label>
    </ligand>
</feature>
<comment type="catalytic activity">
    <reaction evidence="7">
        <text>Endonucleolytic cleavage to 5'-phosphooligonucleotide end-products.</text>
        <dbReference type="EC" id="3.1.21.2"/>
    </reaction>
</comment>
<feature type="binding site" evidence="7">
    <location>
        <position position="141"/>
    </location>
    <ligand>
        <name>Zn(2+)</name>
        <dbReference type="ChEBI" id="CHEBI:29105"/>
        <label>1</label>
    </ligand>
</feature>
<evidence type="ECO:0000256" key="5">
    <source>
        <dbReference type="ARBA" id="ARBA00022833"/>
    </source>
</evidence>
<keyword evidence="2 7" id="KW-0479">Metal-binding</keyword>
<dbReference type="CDD" id="cd00019">
    <property type="entry name" value="AP2Ec"/>
    <property type="match status" value="1"/>
</dbReference>
<dbReference type="GO" id="GO:0008081">
    <property type="term" value="F:phosphoric diester hydrolase activity"/>
    <property type="evidence" value="ECO:0007669"/>
    <property type="project" value="TreeGrafter"/>
</dbReference>
<evidence type="ECO:0000313" key="9">
    <source>
        <dbReference type="EMBL" id="MTV49159.1"/>
    </source>
</evidence>
<comment type="cofactor">
    <cofactor evidence="7">
        <name>Zn(2+)</name>
        <dbReference type="ChEBI" id="CHEBI:29105"/>
    </cofactor>
    <text evidence="7">Binds 3 Zn(2+) ions.</text>
</comment>
<keyword evidence="5 7" id="KW-0862">Zinc</keyword>
<evidence type="ECO:0000256" key="6">
    <source>
        <dbReference type="ARBA" id="ARBA00023204"/>
    </source>
</evidence>
<proteinExistence type="inferred from homology"/>
<feature type="binding site" evidence="7">
    <location>
        <position position="106"/>
    </location>
    <ligand>
        <name>Zn(2+)</name>
        <dbReference type="ChEBI" id="CHEBI:29105"/>
        <label>1</label>
    </ligand>
</feature>
<evidence type="ECO:0000256" key="4">
    <source>
        <dbReference type="ARBA" id="ARBA00022801"/>
    </source>
</evidence>
<dbReference type="GO" id="GO:0003906">
    <property type="term" value="F:DNA-(apurinic or apyrimidinic site) endonuclease activity"/>
    <property type="evidence" value="ECO:0007669"/>
    <property type="project" value="TreeGrafter"/>
</dbReference>
<feature type="binding site" evidence="7">
    <location>
        <position position="175"/>
    </location>
    <ligand>
        <name>Zn(2+)</name>
        <dbReference type="ChEBI" id="CHEBI:29105"/>
        <label>2</label>
    </ligand>
</feature>
<comment type="caution">
    <text evidence="9">The sequence shown here is derived from an EMBL/GenBank/DDBJ whole genome shotgun (WGS) entry which is preliminary data.</text>
</comment>
<dbReference type="AlphaFoldDB" id="A0A6I3SJT8"/>
<feature type="binding site" evidence="7">
    <location>
        <position position="141"/>
    </location>
    <ligand>
        <name>Zn(2+)</name>
        <dbReference type="ChEBI" id="CHEBI:29105"/>
        <label>2</label>
    </ligand>
</feature>
<dbReference type="InterPro" id="IPR036237">
    <property type="entry name" value="Xyl_isomerase-like_sf"/>
</dbReference>
<comment type="function">
    <text evidence="7">Endonuclease IV plays a role in DNA repair. It cleaves phosphodiester bonds at apurinic or apyrimidinic (AP) sites, generating a 3'-hydroxyl group and a 5'-terminal sugar phosphate.</text>
</comment>
<feature type="binding site" evidence="7">
    <location>
        <position position="178"/>
    </location>
    <ligand>
        <name>Zn(2+)</name>
        <dbReference type="ChEBI" id="CHEBI:29105"/>
        <label>3</label>
    </ligand>
</feature>
<evidence type="ECO:0000259" key="8">
    <source>
        <dbReference type="Pfam" id="PF01261"/>
    </source>
</evidence>
<keyword evidence="10" id="KW-1185">Reference proteome</keyword>
<dbReference type="GO" id="GO:0008833">
    <property type="term" value="F:deoxyribonuclease IV (phage-T4-induced) activity"/>
    <property type="evidence" value="ECO:0007669"/>
    <property type="project" value="UniProtKB-UniRule"/>
</dbReference>
<feature type="binding site" evidence="7">
    <location>
        <position position="210"/>
    </location>
    <ligand>
        <name>Zn(2+)</name>
        <dbReference type="ChEBI" id="CHEBI:29105"/>
        <label>2</label>
    </ligand>
</feature>
<reference evidence="9 10" key="1">
    <citation type="submission" date="2019-11" db="EMBL/GenBank/DDBJ databases">
        <title>Whole-genome sequence of a the green, strictly anaerobic photosynthetic bacterium Heliobacillus mobilis DSM 6151.</title>
        <authorList>
            <person name="Kyndt J.A."/>
            <person name="Meyer T.E."/>
        </authorList>
    </citation>
    <scope>NUCLEOTIDE SEQUENCE [LARGE SCALE GENOMIC DNA]</scope>
    <source>
        <strain evidence="9 10">DSM 6151</strain>
    </source>
</reference>
<keyword evidence="3 7" id="KW-0227">DNA damage</keyword>
<dbReference type="PANTHER" id="PTHR21445:SF0">
    <property type="entry name" value="APURINIC-APYRIMIDINIC ENDONUCLEASE"/>
    <property type="match status" value="1"/>
</dbReference>
<keyword evidence="6 7" id="KW-0234">DNA repair</keyword>
<evidence type="ECO:0000313" key="10">
    <source>
        <dbReference type="Proteomes" id="UP000430670"/>
    </source>
</evidence>
<keyword evidence="4 7" id="KW-0378">Hydrolase</keyword>
<dbReference type="HAMAP" id="MF_00152">
    <property type="entry name" value="Nfo"/>
    <property type="match status" value="1"/>
</dbReference>
<dbReference type="GO" id="GO:0008270">
    <property type="term" value="F:zinc ion binding"/>
    <property type="evidence" value="ECO:0007669"/>
    <property type="project" value="UniProtKB-UniRule"/>
</dbReference>
<feature type="binding site" evidence="7">
    <location>
        <position position="66"/>
    </location>
    <ligand>
        <name>Zn(2+)</name>
        <dbReference type="ChEBI" id="CHEBI:29105"/>
        <label>1</label>
    </ligand>
</feature>
<accession>A0A6I3SJT8</accession>
<evidence type="ECO:0000256" key="2">
    <source>
        <dbReference type="ARBA" id="ARBA00022723"/>
    </source>
</evidence>
<feature type="binding site" evidence="7">
    <location>
        <position position="223"/>
    </location>
    <ligand>
        <name>Zn(2+)</name>
        <dbReference type="ChEBI" id="CHEBI:29105"/>
        <label>3</label>
    </ligand>
</feature>
<dbReference type="InterPro" id="IPR001719">
    <property type="entry name" value="AP_endonuc_2"/>
</dbReference>
<keyword evidence="7" id="KW-0255">Endonuclease</keyword>
<dbReference type="InterPro" id="IPR013022">
    <property type="entry name" value="Xyl_isomerase-like_TIM-brl"/>
</dbReference>
<dbReference type="EMBL" id="WNKU01000008">
    <property type="protein sequence ID" value="MTV49159.1"/>
    <property type="molecule type" value="Genomic_DNA"/>
</dbReference>
<dbReference type="RefSeq" id="WP_155476254.1">
    <property type="nucleotide sequence ID" value="NZ_WNKU01000008.1"/>
</dbReference>
<dbReference type="SUPFAM" id="SSF51658">
    <property type="entry name" value="Xylose isomerase-like"/>
    <property type="match status" value="1"/>
</dbReference>
<dbReference type="OrthoDB" id="9805666at2"/>
<dbReference type="SMART" id="SM00518">
    <property type="entry name" value="AP2Ec"/>
    <property type="match status" value="1"/>
</dbReference>
<dbReference type="Pfam" id="PF01261">
    <property type="entry name" value="AP_endonuc_2"/>
    <property type="match status" value="1"/>
</dbReference>
<feature type="binding site" evidence="7">
    <location>
        <position position="255"/>
    </location>
    <ligand>
        <name>Zn(2+)</name>
        <dbReference type="ChEBI" id="CHEBI:29105"/>
        <label>2</label>
    </ligand>
</feature>
<dbReference type="Gene3D" id="3.20.20.150">
    <property type="entry name" value="Divalent-metal-dependent TIM barrel enzymes"/>
    <property type="match status" value="1"/>
</dbReference>
<dbReference type="PROSITE" id="PS51432">
    <property type="entry name" value="AP_NUCLEASE_F2_4"/>
    <property type="match status" value="1"/>
</dbReference>
<dbReference type="InterPro" id="IPR018246">
    <property type="entry name" value="AP_endonuc_F2_Zn_BS"/>
</dbReference>
<evidence type="ECO:0000256" key="3">
    <source>
        <dbReference type="ARBA" id="ARBA00022763"/>
    </source>
</evidence>
<evidence type="ECO:0000256" key="7">
    <source>
        <dbReference type="HAMAP-Rule" id="MF_00152"/>
    </source>
</evidence>